<accession>A0A177ZKC7</accession>
<evidence type="ECO:0000256" key="1">
    <source>
        <dbReference type="SAM" id="Phobius"/>
    </source>
</evidence>
<dbReference type="EMBL" id="LDJR01000056">
    <property type="protein sequence ID" value="OAK68402.1"/>
    <property type="molecule type" value="Genomic_DNA"/>
</dbReference>
<feature type="transmembrane region" description="Helical" evidence="1">
    <location>
        <begin position="98"/>
        <end position="115"/>
    </location>
</feature>
<protein>
    <submittedName>
        <fullName evidence="2">Uncharacterized protein</fullName>
    </submittedName>
</protein>
<keyword evidence="1" id="KW-1133">Transmembrane helix</keyword>
<evidence type="ECO:0000313" key="3">
    <source>
        <dbReference type="Proteomes" id="UP000077881"/>
    </source>
</evidence>
<keyword evidence="3" id="KW-1185">Reference proteome</keyword>
<feature type="transmembrane region" description="Helical" evidence="1">
    <location>
        <begin position="70"/>
        <end position="91"/>
    </location>
</feature>
<keyword evidence="1" id="KW-0812">Transmembrane</keyword>
<proteinExistence type="predicted"/>
<evidence type="ECO:0000313" key="2">
    <source>
        <dbReference type="EMBL" id="OAK68402.1"/>
    </source>
</evidence>
<gene>
    <name evidence="2" type="ORF">ABB05_15030</name>
</gene>
<organism evidence="2 3">
    <name type="scientific">Lederbergia galactosidilytica</name>
    <dbReference type="NCBI Taxonomy" id="217031"/>
    <lineage>
        <taxon>Bacteria</taxon>
        <taxon>Bacillati</taxon>
        <taxon>Bacillota</taxon>
        <taxon>Bacilli</taxon>
        <taxon>Bacillales</taxon>
        <taxon>Bacillaceae</taxon>
        <taxon>Lederbergia</taxon>
    </lineage>
</organism>
<dbReference type="PATRIC" id="fig|217031.6.peg.3233"/>
<sequence length="202" mass="24218">MLFQLSRNLLTYVERKDWMRKNYETKHIFMAIAICFILASPIIIIYIPMMFAQFFHYTPKVWQVFVPMENFLVCAVGLIFLIAAFFLLFFLDFHKKSIAIFLLLLVLSIASFYIMTQSYQRLAEDHLSYQQLFTTHQYSYRWEDVKEVRQTIEKEGHSKYTFVFHDGNNLTIGEDGYFKEIKNKVINTLENNKIEFVQIRLE</sequence>
<keyword evidence="1" id="KW-0472">Membrane</keyword>
<name>A0A177ZKC7_9BACI</name>
<dbReference type="Proteomes" id="UP000077881">
    <property type="component" value="Unassembled WGS sequence"/>
</dbReference>
<feature type="transmembrane region" description="Helical" evidence="1">
    <location>
        <begin position="28"/>
        <end position="50"/>
    </location>
</feature>
<dbReference type="AlphaFoldDB" id="A0A177ZKC7"/>
<comment type="caution">
    <text evidence="2">The sequence shown here is derived from an EMBL/GenBank/DDBJ whole genome shotgun (WGS) entry which is preliminary data.</text>
</comment>
<reference evidence="2 3" key="1">
    <citation type="submission" date="2015-05" db="EMBL/GenBank/DDBJ databases">
        <title>Comparison of genome.</title>
        <authorList>
            <person name="Zheng Z."/>
            <person name="Sun M."/>
        </authorList>
    </citation>
    <scope>NUCLEOTIDE SEQUENCE [LARGE SCALE GENOMIC DNA]</scope>
    <source>
        <strain evidence="2 3">G25-74</strain>
    </source>
</reference>